<dbReference type="AlphaFoldDB" id="A0A1U7JGT4"/>
<sequence>MDDRLKPFLGTWILDPDQSNYEQGAVPLGGSLTIAEKEGEIGFFMKTVEADGETYEANFSGIADGEDRPMPENPFADTLALTFESDRVLTSEAKRGGLTIMSARRELNSAEDRLTVYQTVHVLDSGSFTNEAVYVRAH</sequence>
<dbReference type="EMBL" id="LVVZ01000015">
    <property type="protein sequence ID" value="OKL43908.1"/>
    <property type="molecule type" value="Genomic_DNA"/>
</dbReference>
<keyword evidence="2" id="KW-1185">Reference proteome</keyword>
<reference evidence="1 2" key="1">
    <citation type="submission" date="2016-03" db="EMBL/GenBank/DDBJ databases">
        <title>Genome sequence of Nesiotobacter sp. nov., a moderately halophilic alphaproteobacterium isolated from the Yellow Sea, China.</title>
        <authorList>
            <person name="Zhang G."/>
            <person name="Zhang R."/>
        </authorList>
    </citation>
    <scope>NUCLEOTIDE SEQUENCE [LARGE SCALE GENOMIC DNA]</scope>
    <source>
        <strain evidence="1 2">WB1-6</strain>
    </source>
</reference>
<name>A0A1U7JGT4_9HYPH</name>
<protein>
    <recommendedName>
        <fullName evidence="3">THAP4-like heme-binding beta-barrel domain-containing protein</fullName>
    </recommendedName>
</protein>
<accession>A0A1U7JGT4</accession>
<gene>
    <name evidence="1" type="ORF">A3843_09910</name>
</gene>
<comment type="caution">
    <text evidence="1">The sequence shown here is derived from an EMBL/GenBank/DDBJ whole genome shotgun (WGS) entry which is preliminary data.</text>
</comment>
<evidence type="ECO:0008006" key="3">
    <source>
        <dbReference type="Google" id="ProtNLM"/>
    </source>
</evidence>
<evidence type="ECO:0000313" key="2">
    <source>
        <dbReference type="Proteomes" id="UP000185783"/>
    </source>
</evidence>
<dbReference type="STRING" id="197461.A3843_09910"/>
<dbReference type="RefSeq" id="WP_028481293.1">
    <property type="nucleotide sequence ID" value="NZ_LVVZ01000015.1"/>
</dbReference>
<evidence type="ECO:0000313" key="1">
    <source>
        <dbReference type="EMBL" id="OKL43908.1"/>
    </source>
</evidence>
<proteinExistence type="predicted"/>
<dbReference type="OrthoDB" id="3690091at2"/>
<organism evidence="1 2">
    <name type="scientific">Pseudovibrio exalbescens</name>
    <dbReference type="NCBI Taxonomy" id="197461"/>
    <lineage>
        <taxon>Bacteria</taxon>
        <taxon>Pseudomonadati</taxon>
        <taxon>Pseudomonadota</taxon>
        <taxon>Alphaproteobacteria</taxon>
        <taxon>Hyphomicrobiales</taxon>
        <taxon>Stappiaceae</taxon>
        <taxon>Pseudovibrio</taxon>
    </lineage>
</organism>
<dbReference type="Proteomes" id="UP000185783">
    <property type="component" value="Unassembled WGS sequence"/>
</dbReference>